<feature type="region of interest" description="Disordered" evidence="1">
    <location>
        <begin position="2128"/>
        <end position="2151"/>
    </location>
</feature>
<feature type="region of interest" description="Disordered" evidence="1">
    <location>
        <begin position="2375"/>
        <end position="2400"/>
    </location>
</feature>
<keyword evidence="4" id="KW-1185">Reference proteome</keyword>
<feature type="compositionally biased region" description="Basic and acidic residues" evidence="1">
    <location>
        <begin position="1512"/>
        <end position="1524"/>
    </location>
</feature>
<feature type="compositionally biased region" description="Basic and acidic residues" evidence="1">
    <location>
        <begin position="2136"/>
        <end position="2151"/>
    </location>
</feature>
<feature type="compositionally biased region" description="Acidic residues" evidence="1">
    <location>
        <begin position="1328"/>
        <end position="1337"/>
    </location>
</feature>
<feature type="compositionally biased region" description="Low complexity" evidence="1">
    <location>
        <begin position="1065"/>
        <end position="1078"/>
    </location>
</feature>
<feature type="compositionally biased region" description="Basic and acidic residues" evidence="1">
    <location>
        <begin position="1718"/>
        <end position="1742"/>
    </location>
</feature>
<reference evidence="3 4" key="1">
    <citation type="submission" date="2023-09" db="EMBL/GenBank/DDBJ databases">
        <title>Genomes of two closely related lineages of the louse Polyplax serrata with different host specificities.</title>
        <authorList>
            <person name="Martinu J."/>
            <person name="Tarabai H."/>
            <person name="Stefka J."/>
            <person name="Hypsa V."/>
        </authorList>
    </citation>
    <scope>NUCLEOTIDE SEQUENCE [LARGE SCALE GENOMIC DNA]</scope>
    <source>
        <strain evidence="3">98ZLc_SE</strain>
    </source>
</reference>
<feature type="region of interest" description="Disordered" evidence="1">
    <location>
        <begin position="1003"/>
        <end position="1120"/>
    </location>
</feature>
<feature type="compositionally biased region" description="Polar residues" evidence="1">
    <location>
        <begin position="1103"/>
        <end position="1116"/>
    </location>
</feature>
<feature type="region of interest" description="Disordered" evidence="1">
    <location>
        <begin position="1316"/>
        <end position="1385"/>
    </location>
</feature>
<feature type="region of interest" description="Disordered" evidence="1">
    <location>
        <begin position="1289"/>
        <end position="1308"/>
    </location>
</feature>
<feature type="region of interest" description="Disordered" evidence="1">
    <location>
        <begin position="250"/>
        <end position="269"/>
    </location>
</feature>
<sequence>MQKICVILLSVTLIAVVESVTQGKWSLPISDNPSGYTRHRRQFVFGEWIPLSKSCPTCRTLVDPQDVNQRTENTDLTPPRAPTVTRQIHPEGNFFSHDDSAVLSVPPPPPGFAPHSVTSAGSTFQNIQFPNFRHHFGNSVPTLPSGQPVSFLQQPFVTNQNLLVNTNQPSLPTFSQTQLGQQKFTENVVLGGSSSTLFSNTPTPFRKQQPILQQNQQSQGFSVQQGISHQKPFPPAQGFRLHHGFSQQQTFPNQQQGFAQPSQGFTEQKGFAQQQKTFPQQVFTQQQTFSAQGFLQKQQQQQPVLKQQHFEDSILTPPPVANISSQNVVLPGLNKEEVQLLYVPVEALRQRGTVQQQLPVQQQQQRQHPQQQIHHFQQNIELQGRPITGTKTSGINFLPTEATLTSSQQPKGHFVAENKDNQTLFLTTLQVSSVHPFSTSSTPSPIFFDTLSTKPTPHPFVSATPITSTPTPFITTTSFPQTFTPVSSNSPLTHLSTVQNNVEFNNADLQFVTTQKTLSNEEGLREEIVTAKPPFSRFHHQQFGQQFTFQQHPQLDELQKTVQLQTFVGEAQKQGETQSHQNKSKQGLNTSFRPTVVKQQSNNQPEFTFRKQQEKTPYAQQSQLQQQEESDLKLYQKEIENQQSIEQQKQNGFEGHRYVQKPFRQNESQEQIEKKGINEQKYLQAQEQKNAERELQKQRQNELKEQQRQNDLEEQRRIQEQRQSDEQRRLQLKQREQDEKNSFRVQQQRGQQESGEQTSQRHKQNTYRKQPEFYHQQQRQSLQQVQQHIAQQPTHEQQRNVFSESDNNNFISQVEKEAATETPELVPHQPPLSVFYKGFGKSQSRIGDVLRELRSSTAITVLDQYFEKMPKIFVGPAGLLPPVGYDKYDLPYLSNIESQLADKNSEKLPFFVAPLNFVPPFGYSKIPFPSPHVGSVVISTDPITETTIKPTTVEISTIDENERAPSFLLVGPELPGLINSLESDETTVRVTTPTLPQTTAQIRNRRPNNNIYRTRKPVSKIRSTTTTTTTTTSKPEEITKKSENSDGLFRKPFNGFLKRRRQQVKSTTEASSKQQSESSKTEDSRQFQSKKQIANAGGGGKQYGSQVFDRTSSTSQDDYEIQPVGYKFRQSSSSLFSRQRGNTKIIPEENNLQSFEEGPVPTGSAKTAAQELYKSNAARPKLESKLDSTTISGKLFYSEEPDVPQTAGYLNLSKDKSNEFVQTTAASFPDSQYTSVPTSIKLEVDRAEYSETDHPSLGHIHGEEQLATTEYIGLDDSYTSAFVEISKHHHIPRPQDGIKGREKQKPSSGGLAIELQAPHSGSYSSEQNSEEFVESGDEVTPANSLFVSEGYSQSETNEDSQSEEEHKFDVSSEEENVTAGDYPGNYKTTVTGAQVIALNSHNYVTESTSQRDGVTTVKSWSHEVQINSNDESENKAVPKIKGNETSEQSPEEVQSVEIENDSSSTSQTSDESLFNPSKLKYGTASGVRVRTRLRSNQRLRENNSRSQSSSPRKTEIEAEYRVNTEEQYQENLKTQQPNVSKYNFRGIKKPLRKTHEGTTEIDQNVNVYTIKPHKRPFFASTVSTKRIRRPTTPAPVPKPEEPLPSVPTLVTYQPDSEEENSEISGSGVSNEVFFESTGRPLIRPKFRQTHTSSEKQLNIAPSTFRPTEHLTFVEEETTKEDDFGGQALGTTELYPQWNPPDSNIDVSGIVLTTTGSTETEKEIEGEEEKKNLENKKAFDPDLEKKGGRRRVKVKVHRRPHENFETAESQNLRTVANVLVPPTSTYKPVDEGSLHVSSKTSYAGQKSFGSRSREYFKKRLNITLPDARVEFQKTESTDIEIPEQVTEITDHNNGSHTEEGKVTRPKVRGFVRKVIKHPLKTDGEQTMQQGVDDDSDKQNKFVHLGSFNNSQRFNGVRHKTLIRYIKKNKPNTLDGKIPENGEQKETEFVESQEEKTHHENTRKLYPVFGTTTTLQSDVQQEDVNVNENQQLEETGTTEMIKEHHQLGGGAEELYTTVLDRSTDSVQTQSTERPIIGRGTTKLFPVLHKLSSKVTEEEQQTESTGVKPTDVRGTYKSRFFQTLRPVYQRAPNTGVLRIRDNVVTSTTESYIPQQNEKRANKYKYNKGISYGTTTTTASKEDTDHKKSSEEQNTKTKTLFGTNRKYLRAKTKEGGFGQFSRSRYSTSSKTDTSTTFEETTNFEYPTTESEFKMSQNVATADFSLNDFNSRNTEFDYTTKEPTTIADLASSQEENNENGDLNNVQTLSTTELLTTYLDTTVEDKTEVPTSSFVPNTSEDVLFLTTELTGEQDSTGKTETPRQPDLYSFGKHSFSFDEAEKFTGTKNRGYVRNITADIIENTSSFSAPGVEQRDAKFSSHVVGTESHETATQNKNESETEETPVEPATVEVATDEEITEATTLPPATSVAIVTNQAEEKETKISKLVKTSTTTKVSHETEICYRGRCIRTKSENPEEDLKQLVDSEKMKDLEKIKA</sequence>
<feature type="region of interest" description="Disordered" evidence="1">
    <location>
        <begin position="1405"/>
        <end position="1535"/>
    </location>
</feature>
<proteinExistence type="predicted"/>
<feature type="chain" id="PRO_5045482548" evidence="2">
    <location>
        <begin position="20"/>
        <end position="2491"/>
    </location>
</feature>
<feature type="compositionally biased region" description="Low complexity" evidence="1">
    <location>
        <begin position="2177"/>
        <end position="2193"/>
    </location>
</feature>
<feature type="compositionally biased region" description="Basic and acidic residues" evidence="1">
    <location>
        <begin position="1296"/>
        <end position="1305"/>
    </location>
</feature>
<name>A0ABR1ADS7_POLSC</name>
<feature type="compositionally biased region" description="Polar residues" evidence="1">
    <location>
        <begin position="1341"/>
        <end position="1355"/>
    </location>
</feature>
<gene>
    <name evidence="3" type="ORF">RUM44_005576</name>
</gene>
<keyword evidence="2" id="KW-0732">Signal</keyword>
<accession>A0ABR1ADS7</accession>
<feature type="compositionally biased region" description="Low complexity" evidence="1">
    <location>
        <begin position="746"/>
        <end position="758"/>
    </location>
</feature>
<feature type="compositionally biased region" description="Basic and acidic residues" evidence="1">
    <location>
        <begin position="689"/>
        <end position="742"/>
    </location>
</feature>
<feature type="signal peptide" evidence="2">
    <location>
        <begin position="1"/>
        <end position="19"/>
    </location>
</feature>
<feature type="compositionally biased region" description="Polar residues" evidence="1">
    <location>
        <begin position="1405"/>
        <end position="1429"/>
    </location>
</feature>
<feature type="region of interest" description="Disordered" evidence="1">
    <location>
        <begin position="2468"/>
        <end position="2491"/>
    </location>
</feature>
<feature type="compositionally biased region" description="Polar residues" evidence="1">
    <location>
        <begin position="574"/>
        <end position="606"/>
    </location>
</feature>
<feature type="region of interest" description="Disordered" evidence="1">
    <location>
        <begin position="2174"/>
        <end position="2193"/>
    </location>
</feature>
<feature type="compositionally biased region" description="Basic and acidic residues" evidence="1">
    <location>
        <begin position="1432"/>
        <end position="1444"/>
    </location>
</feature>
<feature type="compositionally biased region" description="Pro residues" evidence="1">
    <location>
        <begin position="1592"/>
        <end position="1605"/>
    </location>
</feature>
<feature type="region of interest" description="Disordered" evidence="1">
    <location>
        <begin position="1715"/>
        <end position="1742"/>
    </location>
</feature>
<feature type="compositionally biased region" description="Basic and acidic residues" evidence="1">
    <location>
        <begin position="1034"/>
        <end position="1044"/>
    </location>
</feature>
<evidence type="ECO:0000313" key="3">
    <source>
        <dbReference type="EMBL" id="KAK6617245.1"/>
    </source>
</evidence>
<organism evidence="3 4">
    <name type="scientific">Polyplax serrata</name>
    <name type="common">Common mouse louse</name>
    <dbReference type="NCBI Taxonomy" id="468196"/>
    <lineage>
        <taxon>Eukaryota</taxon>
        <taxon>Metazoa</taxon>
        <taxon>Ecdysozoa</taxon>
        <taxon>Arthropoda</taxon>
        <taxon>Hexapoda</taxon>
        <taxon>Insecta</taxon>
        <taxon>Pterygota</taxon>
        <taxon>Neoptera</taxon>
        <taxon>Paraneoptera</taxon>
        <taxon>Psocodea</taxon>
        <taxon>Troctomorpha</taxon>
        <taxon>Phthiraptera</taxon>
        <taxon>Anoplura</taxon>
        <taxon>Polyplacidae</taxon>
        <taxon>Polyplax</taxon>
    </lineage>
</organism>
<evidence type="ECO:0000256" key="1">
    <source>
        <dbReference type="SAM" id="MobiDB-lite"/>
    </source>
</evidence>
<protein>
    <submittedName>
        <fullName evidence="3">Uncharacterized protein</fullName>
    </submittedName>
</protein>
<feature type="compositionally biased region" description="Low complexity" evidence="1">
    <location>
        <begin position="1445"/>
        <end position="1472"/>
    </location>
</feature>
<dbReference type="Proteomes" id="UP001359485">
    <property type="component" value="Unassembled WGS sequence"/>
</dbReference>
<evidence type="ECO:0000256" key="2">
    <source>
        <dbReference type="SAM" id="SignalP"/>
    </source>
</evidence>
<feature type="region of interest" description="Disordered" evidence="1">
    <location>
        <begin position="685"/>
        <end position="769"/>
    </location>
</feature>
<dbReference type="EMBL" id="JAWJWF010000052">
    <property type="protein sequence ID" value="KAK6617245.1"/>
    <property type="molecule type" value="Genomic_DNA"/>
</dbReference>
<feature type="compositionally biased region" description="Low complexity" evidence="1">
    <location>
        <begin position="250"/>
        <end position="260"/>
    </location>
</feature>
<feature type="region of interest" description="Disordered" evidence="1">
    <location>
        <begin position="571"/>
        <end position="630"/>
    </location>
</feature>
<feature type="region of interest" description="Disordered" evidence="1">
    <location>
        <begin position="1586"/>
        <end position="1607"/>
    </location>
</feature>
<evidence type="ECO:0000313" key="4">
    <source>
        <dbReference type="Proteomes" id="UP001359485"/>
    </source>
</evidence>
<feature type="compositionally biased region" description="Polar residues" evidence="1">
    <location>
        <begin position="1525"/>
        <end position="1535"/>
    </location>
</feature>
<comment type="caution">
    <text evidence="3">The sequence shown here is derived from an EMBL/GenBank/DDBJ whole genome shotgun (WGS) entry which is preliminary data.</text>
</comment>